<proteinExistence type="predicted"/>
<sequence>MEKNPAAAVKTAVNQKNYTALFGAVQICDSEPRSAPHRAHHYKKPAVNHRVVRCDSKKKKSHHAKKCTGLSARNLYFVPLRYLGNLGNRSSNFYRILIQKIPKVVGRNV</sequence>
<accession>A0A8D8Z128</accession>
<name>A0A8D8Z128_9HEMI</name>
<protein>
    <submittedName>
        <fullName evidence="1">Uncharacterized protein</fullName>
    </submittedName>
</protein>
<dbReference type="AlphaFoldDB" id="A0A8D8Z128"/>
<reference evidence="1" key="1">
    <citation type="submission" date="2021-05" db="EMBL/GenBank/DDBJ databases">
        <authorList>
            <person name="Alioto T."/>
            <person name="Alioto T."/>
            <person name="Gomez Garrido J."/>
        </authorList>
    </citation>
    <scope>NUCLEOTIDE SEQUENCE</scope>
</reference>
<organism evidence="1">
    <name type="scientific">Cacopsylla melanoneura</name>
    <dbReference type="NCBI Taxonomy" id="428564"/>
    <lineage>
        <taxon>Eukaryota</taxon>
        <taxon>Metazoa</taxon>
        <taxon>Ecdysozoa</taxon>
        <taxon>Arthropoda</taxon>
        <taxon>Hexapoda</taxon>
        <taxon>Insecta</taxon>
        <taxon>Pterygota</taxon>
        <taxon>Neoptera</taxon>
        <taxon>Paraneoptera</taxon>
        <taxon>Hemiptera</taxon>
        <taxon>Sternorrhyncha</taxon>
        <taxon>Psylloidea</taxon>
        <taxon>Psyllidae</taxon>
        <taxon>Psyllinae</taxon>
        <taxon>Cacopsylla</taxon>
    </lineage>
</organism>
<dbReference type="EMBL" id="HBUF01405799">
    <property type="protein sequence ID" value="CAG6738031.1"/>
    <property type="molecule type" value="Transcribed_RNA"/>
</dbReference>
<evidence type="ECO:0000313" key="1">
    <source>
        <dbReference type="EMBL" id="CAG6738031.1"/>
    </source>
</evidence>